<dbReference type="Pfam" id="PF00005">
    <property type="entry name" value="ABC_tran"/>
    <property type="match status" value="1"/>
</dbReference>
<dbReference type="PROSITE" id="PS00211">
    <property type="entry name" value="ABC_TRANSPORTER_1"/>
    <property type="match status" value="1"/>
</dbReference>
<dbReference type="InterPro" id="IPR003593">
    <property type="entry name" value="AAA+_ATPase"/>
</dbReference>
<dbReference type="EMBL" id="JBHSGK010000021">
    <property type="protein sequence ID" value="MFC4738139.1"/>
    <property type="molecule type" value="Genomic_DNA"/>
</dbReference>
<evidence type="ECO:0000313" key="7">
    <source>
        <dbReference type="Proteomes" id="UP001595896"/>
    </source>
</evidence>
<protein>
    <submittedName>
        <fullName evidence="6">Metal ABC transporter ATP-binding protein</fullName>
    </submittedName>
</protein>
<gene>
    <name evidence="6" type="ORF">ACFO4L_16330</name>
</gene>
<proteinExistence type="inferred from homology"/>
<keyword evidence="4 6" id="KW-0067">ATP-binding</keyword>
<evidence type="ECO:0000256" key="1">
    <source>
        <dbReference type="ARBA" id="ARBA00005417"/>
    </source>
</evidence>
<dbReference type="Gene3D" id="3.40.50.300">
    <property type="entry name" value="P-loop containing nucleotide triphosphate hydrolases"/>
    <property type="match status" value="1"/>
</dbReference>
<dbReference type="PANTHER" id="PTHR42734:SF5">
    <property type="entry name" value="IRON TRANSPORT SYSTEM ATP-BINDING PROTEIN HI_0361-RELATED"/>
    <property type="match status" value="1"/>
</dbReference>
<accession>A0ABV9P1Z0</accession>
<dbReference type="InterPro" id="IPR050153">
    <property type="entry name" value="Metal_Ion_Import_ABC"/>
</dbReference>
<name>A0ABV9P1Z0_9BACI</name>
<sequence>MQNTISVKDLSVHYYGKQALDHISFEIGAGRIIGIVGPNGAGKSTLMKSMLGLEKYSGTVEFSGDAVDKHRSNIAYVPQRSDIDWDFPVLVKDVVTMGRFVHVPWYRRLAQSDKKKALEALAQVGMEQFAGRQIGELSGGQQQRVFIARALAQNADYFFLDEPFVGIDMNSEKIIVSLLKKLKNEGKTIFVVHHDLSKVETYFDELILLNERLIAAGPVRESFRAETIKAAYGDHAAVLQSDKEMVVVGP</sequence>
<reference evidence="7" key="1">
    <citation type="journal article" date="2019" name="Int. J. Syst. Evol. Microbiol.">
        <title>The Global Catalogue of Microorganisms (GCM) 10K type strain sequencing project: providing services to taxonomists for standard genome sequencing and annotation.</title>
        <authorList>
            <consortium name="The Broad Institute Genomics Platform"/>
            <consortium name="The Broad Institute Genome Sequencing Center for Infectious Disease"/>
            <person name="Wu L."/>
            <person name="Ma J."/>
        </authorList>
    </citation>
    <scope>NUCLEOTIDE SEQUENCE [LARGE SCALE GENOMIC DNA]</scope>
    <source>
        <strain evidence="7">JCM 12165</strain>
    </source>
</reference>
<dbReference type="InterPro" id="IPR017871">
    <property type="entry name" value="ABC_transporter-like_CS"/>
</dbReference>
<dbReference type="RefSeq" id="WP_377910727.1">
    <property type="nucleotide sequence ID" value="NZ_JBHSGK010000021.1"/>
</dbReference>
<evidence type="ECO:0000313" key="6">
    <source>
        <dbReference type="EMBL" id="MFC4738139.1"/>
    </source>
</evidence>
<dbReference type="InterPro" id="IPR027417">
    <property type="entry name" value="P-loop_NTPase"/>
</dbReference>
<evidence type="ECO:0000256" key="4">
    <source>
        <dbReference type="ARBA" id="ARBA00022840"/>
    </source>
</evidence>
<dbReference type="GO" id="GO:0005524">
    <property type="term" value="F:ATP binding"/>
    <property type="evidence" value="ECO:0007669"/>
    <property type="project" value="UniProtKB-KW"/>
</dbReference>
<feature type="domain" description="ABC transporter" evidence="5">
    <location>
        <begin position="5"/>
        <end position="236"/>
    </location>
</feature>
<comment type="caution">
    <text evidence="6">The sequence shown here is derived from an EMBL/GenBank/DDBJ whole genome shotgun (WGS) entry which is preliminary data.</text>
</comment>
<dbReference type="SUPFAM" id="SSF52540">
    <property type="entry name" value="P-loop containing nucleoside triphosphate hydrolases"/>
    <property type="match status" value="1"/>
</dbReference>
<comment type="similarity">
    <text evidence="1">Belongs to the ABC transporter superfamily.</text>
</comment>
<evidence type="ECO:0000256" key="2">
    <source>
        <dbReference type="ARBA" id="ARBA00022448"/>
    </source>
</evidence>
<evidence type="ECO:0000256" key="3">
    <source>
        <dbReference type="ARBA" id="ARBA00022741"/>
    </source>
</evidence>
<dbReference type="PROSITE" id="PS50893">
    <property type="entry name" value="ABC_TRANSPORTER_2"/>
    <property type="match status" value="1"/>
</dbReference>
<organism evidence="6 7">
    <name type="scientific">Bacillus daqingensis</name>
    <dbReference type="NCBI Taxonomy" id="872396"/>
    <lineage>
        <taxon>Bacteria</taxon>
        <taxon>Bacillati</taxon>
        <taxon>Bacillota</taxon>
        <taxon>Bacilli</taxon>
        <taxon>Bacillales</taxon>
        <taxon>Bacillaceae</taxon>
        <taxon>Bacillus</taxon>
    </lineage>
</organism>
<dbReference type="CDD" id="cd03235">
    <property type="entry name" value="ABC_Metallic_Cations"/>
    <property type="match status" value="1"/>
</dbReference>
<keyword evidence="7" id="KW-1185">Reference proteome</keyword>
<dbReference type="SMART" id="SM00382">
    <property type="entry name" value="AAA"/>
    <property type="match status" value="1"/>
</dbReference>
<dbReference type="PANTHER" id="PTHR42734">
    <property type="entry name" value="METAL TRANSPORT SYSTEM ATP-BINDING PROTEIN TM_0124-RELATED"/>
    <property type="match status" value="1"/>
</dbReference>
<keyword evidence="2" id="KW-0813">Transport</keyword>
<keyword evidence="3" id="KW-0547">Nucleotide-binding</keyword>
<dbReference type="InterPro" id="IPR003439">
    <property type="entry name" value="ABC_transporter-like_ATP-bd"/>
</dbReference>
<evidence type="ECO:0000259" key="5">
    <source>
        <dbReference type="PROSITE" id="PS50893"/>
    </source>
</evidence>
<dbReference type="Proteomes" id="UP001595896">
    <property type="component" value="Unassembled WGS sequence"/>
</dbReference>